<evidence type="ECO:0000313" key="9">
    <source>
        <dbReference type="Proteomes" id="UP000660729"/>
    </source>
</evidence>
<feature type="transmembrane region" description="Helical" evidence="6">
    <location>
        <begin position="270"/>
        <end position="290"/>
    </location>
</feature>
<feature type="transmembrane region" description="Helical" evidence="6">
    <location>
        <begin position="310"/>
        <end position="335"/>
    </location>
</feature>
<feature type="region of interest" description="Disordered" evidence="5">
    <location>
        <begin position="1"/>
        <end position="35"/>
    </location>
</feature>
<feature type="compositionally biased region" description="Acidic residues" evidence="5">
    <location>
        <begin position="25"/>
        <end position="35"/>
    </location>
</feature>
<keyword evidence="4 6" id="KW-0472">Membrane</keyword>
<dbReference type="GO" id="GO:0022857">
    <property type="term" value="F:transmembrane transporter activity"/>
    <property type="evidence" value="ECO:0007669"/>
    <property type="project" value="InterPro"/>
</dbReference>
<dbReference type="OrthoDB" id="10021397at2759"/>
<name>A0A8H6R694_9PEZI</name>
<dbReference type="Pfam" id="PF07690">
    <property type="entry name" value="MFS_1"/>
    <property type="match status" value="1"/>
</dbReference>
<feature type="domain" description="Major facilitator superfamily (MFS) profile" evidence="7">
    <location>
        <begin position="48"/>
        <end position="536"/>
    </location>
</feature>
<evidence type="ECO:0000313" key="8">
    <source>
        <dbReference type="EMBL" id="KAF7185889.1"/>
    </source>
</evidence>
<feature type="transmembrane region" description="Helical" evidence="6">
    <location>
        <begin position="177"/>
        <end position="197"/>
    </location>
</feature>
<dbReference type="PANTHER" id="PTHR23501:SF153">
    <property type="entry name" value="AFLATOXIN EFFLUX PUMP, PUTATIVE-RELATED"/>
    <property type="match status" value="1"/>
</dbReference>
<comment type="subcellular location">
    <subcellularLocation>
        <location evidence="1">Membrane</location>
        <topology evidence="1">Multi-pass membrane protein</topology>
    </subcellularLocation>
</comment>
<sequence>MGFHKKDSPPQEDQTYAQQPKLDEEKDQDLDRGDDESQYPHGFKLAVLMTCVFIGMFLVALDKLIITTATPAITNEFHAYSDVGWYGTAYLLTNCATILLFGKLYTFLNVKATFLSAVLLFEVGSAVCGSAPNSIAFIIGRAIAGLGAGGIQEGVLVIIVCAIPLSKRPAYQGLFGAVYGVSSVIGPLLGGAFTTNVTWRWCFYINLPFGGLVAMAVFFLLKVPGGGAMKSGWKHKVKELNIEGLLALLPGVISLCLALQWGGFTYSWSNWRIILCLTLGLVLIIAFIFIQAWRPKTAIVPPHIFCQRSIFTGFWVSGLLGAHQTIIIYFLPIWFQAIKGNSAVESGIHLLPFVIAIVVSSILTGVGTTKTGYYTPFLIIGTVIAAIGAGLFLLLNPNTTTGQWIGYQIVYGFGLGGCFQAPNVAAQTVLPKDEAPIGTALILFATTLFGAIFVSVGQNVLDQQLATKLANLAGIDITPEQIEAAGITGLFQMVPAGLHNAVLYAYNSALRRTFLVGLIVACLTILGALGMEWRSVKKEQQKQQEKAMGNEKEEAAEAQKQPENQDEGDRTLSTGTEMEKDTKYAESQGEESTRSSQTRPWSMHESGGRRCECGRPK</sequence>
<dbReference type="AlphaFoldDB" id="A0A8H6R694"/>
<dbReference type="InterPro" id="IPR020846">
    <property type="entry name" value="MFS_dom"/>
</dbReference>
<evidence type="ECO:0000256" key="3">
    <source>
        <dbReference type="ARBA" id="ARBA00022989"/>
    </source>
</evidence>
<evidence type="ECO:0000259" key="7">
    <source>
        <dbReference type="PROSITE" id="PS50850"/>
    </source>
</evidence>
<feature type="region of interest" description="Disordered" evidence="5">
    <location>
        <begin position="540"/>
        <end position="617"/>
    </location>
</feature>
<dbReference type="CDD" id="cd17502">
    <property type="entry name" value="MFS_Azr1_MDR_like"/>
    <property type="match status" value="1"/>
</dbReference>
<feature type="transmembrane region" description="Helical" evidence="6">
    <location>
        <begin position="45"/>
        <end position="65"/>
    </location>
</feature>
<feature type="transmembrane region" description="Helical" evidence="6">
    <location>
        <begin position="347"/>
        <end position="366"/>
    </location>
</feature>
<feature type="transmembrane region" description="Helical" evidence="6">
    <location>
        <begin position="85"/>
        <end position="105"/>
    </location>
</feature>
<dbReference type="EMBL" id="JABCIY010000306">
    <property type="protein sequence ID" value="KAF7185889.1"/>
    <property type="molecule type" value="Genomic_DNA"/>
</dbReference>
<evidence type="ECO:0000256" key="2">
    <source>
        <dbReference type="ARBA" id="ARBA00022692"/>
    </source>
</evidence>
<dbReference type="FunFam" id="1.20.1250.20:FF:000196">
    <property type="entry name" value="MFS toxin efflux pump (AflT)"/>
    <property type="match status" value="1"/>
</dbReference>
<dbReference type="Gene3D" id="1.20.1250.20">
    <property type="entry name" value="MFS general substrate transporter like domains"/>
    <property type="match status" value="2"/>
</dbReference>
<feature type="transmembrane region" description="Helical" evidence="6">
    <location>
        <begin position="138"/>
        <end position="165"/>
    </location>
</feature>
<dbReference type="InterPro" id="IPR036259">
    <property type="entry name" value="MFS_trans_sf"/>
</dbReference>
<feature type="transmembrane region" description="Helical" evidence="6">
    <location>
        <begin position="437"/>
        <end position="456"/>
    </location>
</feature>
<dbReference type="FunFam" id="1.20.1720.10:FF:000012">
    <property type="entry name" value="MFS toxin efflux pump (AflT)"/>
    <property type="match status" value="1"/>
</dbReference>
<dbReference type="InterPro" id="IPR011701">
    <property type="entry name" value="MFS"/>
</dbReference>
<dbReference type="Proteomes" id="UP000660729">
    <property type="component" value="Unassembled WGS sequence"/>
</dbReference>
<feature type="transmembrane region" description="Helical" evidence="6">
    <location>
        <begin position="203"/>
        <end position="223"/>
    </location>
</feature>
<proteinExistence type="predicted"/>
<keyword evidence="9" id="KW-1185">Reference proteome</keyword>
<evidence type="ECO:0000256" key="1">
    <source>
        <dbReference type="ARBA" id="ARBA00004141"/>
    </source>
</evidence>
<evidence type="ECO:0000256" key="5">
    <source>
        <dbReference type="SAM" id="MobiDB-lite"/>
    </source>
</evidence>
<protein>
    <submittedName>
        <fullName evidence="8">MFS-type efflux pump MFS1</fullName>
    </submittedName>
</protein>
<feature type="transmembrane region" description="Helical" evidence="6">
    <location>
        <begin position="405"/>
        <end position="425"/>
    </location>
</feature>
<feature type="transmembrane region" description="Helical" evidence="6">
    <location>
        <begin position="373"/>
        <end position="393"/>
    </location>
</feature>
<reference evidence="8" key="1">
    <citation type="submission" date="2020-04" db="EMBL/GenBank/DDBJ databases">
        <title>Draft genome resource of the tomato pathogen Pseudocercospora fuligena.</title>
        <authorList>
            <person name="Zaccaron A."/>
        </authorList>
    </citation>
    <scope>NUCLEOTIDE SEQUENCE</scope>
    <source>
        <strain evidence="8">PF001</strain>
    </source>
</reference>
<dbReference type="SUPFAM" id="SSF103473">
    <property type="entry name" value="MFS general substrate transporter"/>
    <property type="match status" value="2"/>
</dbReference>
<evidence type="ECO:0000256" key="4">
    <source>
        <dbReference type="ARBA" id="ARBA00023136"/>
    </source>
</evidence>
<feature type="transmembrane region" description="Helical" evidence="6">
    <location>
        <begin position="514"/>
        <end position="533"/>
    </location>
</feature>
<feature type="transmembrane region" description="Helical" evidence="6">
    <location>
        <begin position="244"/>
        <end position="264"/>
    </location>
</feature>
<comment type="caution">
    <text evidence="8">The sequence shown here is derived from an EMBL/GenBank/DDBJ whole genome shotgun (WGS) entry which is preliminary data.</text>
</comment>
<dbReference type="GO" id="GO:0005886">
    <property type="term" value="C:plasma membrane"/>
    <property type="evidence" value="ECO:0007669"/>
    <property type="project" value="TreeGrafter"/>
</dbReference>
<gene>
    <name evidence="8" type="ORF">HII31_12762</name>
</gene>
<organism evidence="8 9">
    <name type="scientific">Pseudocercospora fuligena</name>
    <dbReference type="NCBI Taxonomy" id="685502"/>
    <lineage>
        <taxon>Eukaryota</taxon>
        <taxon>Fungi</taxon>
        <taxon>Dikarya</taxon>
        <taxon>Ascomycota</taxon>
        <taxon>Pezizomycotina</taxon>
        <taxon>Dothideomycetes</taxon>
        <taxon>Dothideomycetidae</taxon>
        <taxon>Mycosphaerellales</taxon>
        <taxon>Mycosphaerellaceae</taxon>
        <taxon>Pseudocercospora</taxon>
    </lineage>
</organism>
<keyword evidence="3 6" id="KW-1133">Transmembrane helix</keyword>
<keyword evidence="2 6" id="KW-0812">Transmembrane</keyword>
<dbReference type="PROSITE" id="PS50850">
    <property type="entry name" value="MFS"/>
    <property type="match status" value="1"/>
</dbReference>
<feature type="compositionally biased region" description="Basic and acidic residues" evidence="5">
    <location>
        <begin position="606"/>
        <end position="617"/>
    </location>
</feature>
<feature type="transmembrane region" description="Helical" evidence="6">
    <location>
        <begin position="112"/>
        <end position="132"/>
    </location>
</feature>
<accession>A0A8H6R694</accession>
<dbReference type="PANTHER" id="PTHR23501">
    <property type="entry name" value="MAJOR FACILITATOR SUPERFAMILY"/>
    <property type="match status" value="1"/>
</dbReference>
<feature type="compositionally biased region" description="Basic and acidic residues" evidence="5">
    <location>
        <begin position="540"/>
        <end position="557"/>
    </location>
</feature>
<evidence type="ECO:0000256" key="6">
    <source>
        <dbReference type="SAM" id="Phobius"/>
    </source>
</evidence>